<dbReference type="EMBL" id="AP028907">
    <property type="protein sequence ID" value="BES80943.1"/>
    <property type="molecule type" value="Genomic_DNA"/>
</dbReference>
<dbReference type="RefSeq" id="WP_338251611.1">
    <property type="nucleotide sequence ID" value="NZ_AP028907.1"/>
</dbReference>
<dbReference type="Proteomes" id="UP001341135">
    <property type="component" value="Chromosome"/>
</dbReference>
<reference evidence="2 3" key="1">
    <citation type="submission" date="2023-09" db="EMBL/GenBank/DDBJ databases">
        <title>Pyrofollis japonicus gen. nov. sp. nov., a novel member of the family Pyrodictiaceae isolated from the Iheya North hydrothermal field.</title>
        <authorList>
            <person name="Miyazaki U."/>
            <person name="Sanari M."/>
            <person name="Tame A."/>
            <person name="Kitajima M."/>
            <person name="Okamoto A."/>
            <person name="Sawayama S."/>
            <person name="Miyazaki J."/>
            <person name="Takai K."/>
            <person name="Nakagawa S."/>
        </authorList>
    </citation>
    <scope>NUCLEOTIDE SEQUENCE [LARGE SCALE GENOMIC DNA]</scope>
    <source>
        <strain evidence="2 3">AV2</strain>
    </source>
</reference>
<organism evidence="2 3">
    <name type="scientific">Pyrodictium abyssi</name>
    <dbReference type="NCBI Taxonomy" id="54256"/>
    <lineage>
        <taxon>Archaea</taxon>
        <taxon>Thermoproteota</taxon>
        <taxon>Thermoprotei</taxon>
        <taxon>Desulfurococcales</taxon>
        <taxon>Pyrodictiaceae</taxon>
        <taxon>Pyrodictium</taxon>
    </lineage>
</organism>
<evidence type="ECO:0000259" key="1">
    <source>
        <dbReference type="Pfam" id="PF09339"/>
    </source>
</evidence>
<dbReference type="CDD" id="cd00090">
    <property type="entry name" value="HTH_ARSR"/>
    <property type="match status" value="1"/>
</dbReference>
<accession>A0ABN6ZL10</accession>
<dbReference type="Pfam" id="PF09339">
    <property type="entry name" value="HTH_IclR"/>
    <property type="match status" value="1"/>
</dbReference>
<evidence type="ECO:0000313" key="2">
    <source>
        <dbReference type="EMBL" id="BES80943.1"/>
    </source>
</evidence>
<name>A0ABN6ZL10_9CREN</name>
<sequence>MLSLRSRVSRLLDIVSELWRGGEAPVVGENGLDERDEAILRVLAESGRPLRASEIARQLGVHRSVAWRKLKKLVRQGLVEKRIVDGVPLYALPARRRRR</sequence>
<dbReference type="SUPFAM" id="SSF46785">
    <property type="entry name" value="Winged helix' DNA-binding domain"/>
    <property type="match status" value="1"/>
</dbReference>
<protein>
    <recommendedName>
        <fullName evidence="1">HTH iclR-type domain-containing protein</fullName>
    </recommendedName>
</protein>
<proteinExistence type="predicted"/>
<dbReference type="GeneID" id="89288544"/>
<dbReference type="InterPro" id="IPR011991">
    <property type="entry name" value="ArsR-like_HTH"/>
</dbReference>
<dbReference type="InterPro" id="IPR036388">
    <property type="entry name" value="WH-like_DNA-bd_sf"/>
</dbReference>
<dbReference type="PRINTS" id="PR00033">
    <property type="entry name" value="HTHASNC"/>
</dbReference>
<dbReference type="Gene3D" id="1.10.10.10">
    <property type="entry name" value="Winged helix-like DNA-binding domain superfamily/Winged helix DNA-binding domain"/>
    <property type="match status" value="1"/>
</dbReference>
<dbReference type="InterPro" id="IPR000485">
    <property type="entry name" value="AsnC-type_HTH_dom"/>
</dbReference>
<gene>
    <name evidence="2" type="ORF">PABY_05100</name>
</gene>
<feature type="domain" description="HTH iclR-type" evidence="1">
    <location>
        <begin position="38"/>
        <end position="81"/>
    </location>
</feature>
<dbReference type="InterPro" id="IPR005471">
    <property type="entry name" value="Tscrpt_reg_IclR_N"/>
</dbReference>
<dbReference type="InterPro" id="IPR036390">
    <property type="entry name" value="WH_DNA-bd_sf"/>
</dbReference>
<evidence type="ECO:0000313" key="3">
    <source>
        <dbReference type="Proteomes" id="UP001341135"/>
    </source>
</evidence>
<keyword evidence="3" id="KW-1185">Reference proteome</keyword>